<evidence type="ECO:0000313" key="2">
    <source>
        <dbReference type="EMBL" id="MCC2148405.1"/>
    </source>
</evidence>
<accession>A0ABS8ET94</accession>
<keyword evidence="3" id="KW-1185">Reference proteome</keyword>
<reference evidence="2 3" key="1">
    <citation type="submission" date="2021-10" db="EMBL/GenBank/DDBJ databases">
        <title>Anaerobic single-cell dispensing facilitates the cultivation of human gut bacteria.</title>
        <authorList>
            <person name="Afrizal A."/>
        </authorList>
    </citation>
    <scope>NUCLEOTIDE SEQUENCE [LARGE SCALE GENOMIC DNA]</scope>
    <source>
        <strain evidence="2 3">CLA-AA-H246</strain>
    </source>
</reference>
<dbReference type="EMBL" id="JAJEQE010000008">
    <property type="protein sequence ID" value="MCC2148405.1"/>
    <property type="molecule type" value="Genomic_DNA"/>
</dbReference>
<dbReference type="Pfam" id="PF12010">
    <property type="entry name" value="DUF3502"/>
    <property type="match status" value="1"/>
</dbReference>
<evidence type="ECO:0000259" key="1">
    <source>
        <dbReference type="Pfam" id="PF12010"/>
    </source>
</evidence>
<proteinExistence type="predicted"/>
<feature type="domain" description="DUF3502" evidence="1">
    <location>
        <begin position="427"/>
        <end position="498"/>
    </location>
</feature>
<dbReference type="Gene3D" id="3.40.190.10">
    <property type="entry name" value="Periplasmic binding protein-like II"/>
    <property type="match status" value="2"/>
</dbReference>
<dbReference type="Proteomes" id="UP001299235">
    <property type="component" value="Unassembled WGS sequence"/>
</dbReference>
<sequence>MKIHERMSEKRCFYMIAFLAVILFVLSGCEKQQPESESADSIPTINIGISARTGLSKNLSEVNQTLGDLTEEKIGVRARLVWTGLNSSQGNSYYKNRQLGVDILNIYFNQFENYRQKNLLLDMEPYMAEALALQEVLDEKTDLPEDEREGVYGIPKPLSDIHTNGVILNRTYVEKYHMDISNIHKPEDLEPLLDIIKKERPDVVPWALEKRGNAVVERSPIADILDGCLAGILYEGTDDTVCNIYESDAYTKRVELAKRWQEKGYLAKDVITNIESGQSQVIAGDAFAAEFVIKPDEMQYEESLYGDKVIIIPFDNRPVLDTEDDWVTVWSIFSETKYPEEAVKVLGLLYSDEDVLNTILYGVEGMHYEVQEDGSFAFPSGINSSNVGYFCSTKWQFNTPKAGIWSGMSDDLEGDFKTFIASANISPAYGFWLDESKITVDIQKLKEIVSRYKKNLNIGLGDDGKDVDTYLEEFRKELREAGSEELVKEVRDQYQAWKTKKEYDVGVKSPQL</sequence>
<dbReference type="InterPro" id="IPR022627">
    <property type="entry name" value="DUF3502"/>
</dbReference>
<gene>
    <name evidence="2" type="ORF">LKD42_03930</name>
</gene>
<protein>
    <submittedName>
        <fullName evidence="2">ABC transporter substrate-binding protein</fullName>
    </submittedName>
</protein>
<name>A0ABS8ET94_9FIRM</name>
<organism evidence="2 3">
    <name type="scientific">Hominisplanchenecus faecis</name>
    <dbReference type="NCBI Taxonomy" id="2885351"/>
    <lineage>
        <taxon>Bacteria</taxon>
        <taxon>Bacillati</taxon>
        <taxon>Bacillota</taxon>
        <taxon>Clostridia</taxon>
        <taxon>Lachnospirales</taxon>
        <taxon>Lachnospiraceae</taxon>
        <taxon>Hominisplanchenecus</taxon>
    </lineage>
</organism>
<dbReference type="RefSeq" id="WP_248834861.1">
    <property type="nucleotide sequence ID" value="NZ_JAJEQE010000008.1"/>
</dbReference>
<dbReference type="PROSITE" id="PS51257">
    <property type="entry name" value="PROKAR_LIPOPROTEIN"/>
    <property type="match status" value="1"/>
</dbReference>
<evidence type="ECO:0000313" key="3">
    <source>
        <dbReference type="Proteomes" id="UP001299235"/>
    </source>
</evidence>
<comment type="caution">
    <text evidence="2">The sequence shown here is derived from an EMBL/GenBank/DDBJ whole genome shotgun (WGS) entry which is preliminary data.</text>
</comment>
<dbReference type="SUPFAM" id="SSF53850">
    <property type="entry name" value="Periplasmic binding protein-like II"/>
    <property type="match status" value="1"/>
</dbReference>